<evidence type="ECO:0000313" key="2">
    <source>
        <dbReference type="RefSeq" id="XP_016457396.2"/>
    </source>
</evidence>
<keyword evidence="1" id="KW-1185">Reference proteome</keyword>
<reference evidence="2" key="2">
    <citation type="submission" date="2025-08" db="UniProtKB">
        <authorList>
            <consortium name="RefSeq"/>
        </authorList>
    </citation>
    <scope>IDENTIFICATION</scope>
    <source>
        <tissue evidence="2">Leaf</tissue>
    </source>
</reference>
<dbReference type="GeneID" id="107781238"/>
<proteinExistence type="predicted"/>
<dbReference type="AlphaFoldDB" id="A0A1S3YYH8"/>
<dbReference type="RefSeq" id="XP_016457396.1">
    <property type="nucleotide sequence ID" value="XM_016601910.1"/>
</dbReference>
<protein>
    <submittedName>
        <fullName evidence="2">Protein JASON</fullName>
    </submittedName>
</protein>
<dbReference type="Proteomes" id="UP000790787">
    <property type="component" value="Chromosome 2"/>
</dbReference>
<gene>
    <name evidence="2" type="primary">LOC107781238</name>
</gene>
<dbReference type="GO" id="GO:0007142">
    <property type="term" value="P:male meiosis II"/>
    <property type="evidence" value="ECO:0007669"/>
    <property type="project" value="InterPro"/>
</dbReference>
<sequence>MLWSRLPSAEELNYPKNRDIVGVFRALVVAAMGCLFGCFRIKDGSLSPAPCSDPKSHLVSQSISTKEPVVSRNRSPLSSLFISEEKGEDDDLHQTEMDKQDTGTPKSELDAKELRDQAKFLKACGTLPETPAEIRKGLVKRKDLSTPTGDVEPLKFKSWLSDMAVQELNLNLPPEDPITPSKSNGLEKHSGSLARSPSSCMMDGHNSQSLSKSSIHGSGSSNTPASIKVNANQTHKDIASEVTPTFAPSALYMNKSVRFDCESDLSAVSCKSSSSTLDSQNAKQPGNSYALKNSPYPTPLKLSDEMQTPGTVFPAYLDNIANGKTARIRSQFVYPVLNPVYSASQLKELSDEDSYSILDSSSILLSSNMTESGEWPNEASFSSEQGMSGLKEASADKDSKVEASLSSWLKPSSINQDEGKQHNGSVYGDNVHYGRTPGDRPILGLVAAHWKDDENSHISPKKWWDGNGIPNSTNKYKEDQKVSWHATPFEERLEKALSQETSISQRKQFSGTTPITFNETEESDTAHSQVH</sequence>
<dbReference type="InterPro" id="IPR039300">
    <property type="entry name" value="JASON"/>
</dbReference>
<dbReference type="OMA" id="WQAYKEQ"/>
<accession>A0A1S3YYH8</accession>
<dbReference type="KEGG" id="nta:107781238"/>
<dbReference type="PANTHER" id="PTHR33318">
    <property type="entry name" value="ASPARTYL/GLUTAMYL-TRNA(ASN/GLN) AMIDOTRANSFERASE SUBUNIT"/>
    <property type="match status" value="1"/>
</dbReference>
<dbReference type="RefSeq" id="XP_016457396.2">
    <property type="nucleotide sequence ID" value="XM_016601910.2"/>
</dbReference>
<dbReference type="STRING" id="4097.A0A1S3YYH8"/>
<dbReference type="PANTHER" id="PTHR33318:SF7">
    <property type="entry name" value="PROTEIN JASON"/>
    <property type="match status" value="1"/>
</dbReference>
<reference evidence="1" key="1">
    <citation type="journal article" date="2014" name="Nat. Commun.">
        <title>The tobacco genome sequence and its comparison with those of tomato and potato.</title>
        <authorList>
            <person name="Sierro N."/>
            <person name="Battey J.N."/>
            <person name="Ouadi S."/>
            <person name="Bakaher N."/>
            <person name="Bovet L."/>
            <person name="Willig A."/>
            <person name="Goepfert S."/>
            <person name="Peitsch M.C."/>
            <person name="Ivanov N.V."/>
        </authorList>
    </citation>
    <scope>NUCLEOTIDE SEQUENCE [LARGE SCALE GENOMIC DNA]</scope>
</reference>
<dbReference type="PaxDb" id="4097-A0A1S3YYH8"/>
<organism evidence="1 2">
    <name type="scientific">Nicotiana tabacum</name>
    <name type="common">Common tobacco</name>
    <dbReference type="NCBI Taxonomy" id="4097"/>
    <lineage>
        <taxon>Eukaryota</taxon>
        <taxon>Viridiplantae</taxon>
        <taxon>Streptophyta</taxon>
        <taxon>Embryophyta</taxon>
        <taxon>Tracheophyta</taxon>
        <taxon>Spermatophyta</taxon>
        <taxon>Magnoliopsida</taxon>
        <taxon>eudicotyledons</taxon>
        <taxon>Gunneridae</taxon>
        <taxon>Pentapetalae</taxon>
        <taxon>asterids</taxon>
        <taxon>lamiids</taxon>
        <taxon>Solanales</taxon>
        <taxon>Solanaceae</taxon>
        <taxon>Nicotianoideae</taxon>
        <taxon>Nicotianeae</taxon>
        <taxon>Nicotiana</taxon>
    </lineage>
</organism>
<evidence type="ECO:0000313" key="1">
    <source>
        <dbReference type="Proteomes" id="UP000790787"/>
    </source>
</evidence>
<name>A0A1S3YYH8_TOBAC</name>
<dbReference type="OrthoDB" id="1932581at2759"/>